<dbReference type="EMBL" id="CP149782">
    <property type="protein sequence ID" value="WYF43893.1"/>
    <property type="molecule type" value="Genomic_DNA"/>
</dbReference>
<feature type="domain" description="Tc1-like transposase DDE" evidence="1">
    <location>
        <begin position="16"/>
        <end position="156"/>
    </location>
</feature>
<dbReference type="RefSeq" id="WP_339094964.1">
    <property type="nucleotide sequence ID" value="NZ_CP149782.1"/>
</dbReference>
<dbReference type="AlphaFoldDB" id="A0AAU6Q6S3"/>
<dbReference type="EMBL" id="CP149783">
    <property type="protein sequence ID" value="WYF46229.1"/>
    <property type="molecule type" value="Genomic_DNA"/>
</dbReference>
<organism evidence="3">
    <name type="scientific">Deinococcus sp. VB142</name>
    <dbReference type="NCBI Taxonomy" id="3112952"/>
    <lineage>
        <taxon>Bacteria</taxon>
        <taxon>Thermotogati</taxon>
        <taxon>Deinococcota</taxon>
        <taxon>Deinococci</taxon>
        <taxon>Deinococcales</taxon>
        <taxon>Deinococcaceae</taxon>
        <taxon>Deinococcus</taxon>
    </lineage>
</organism>
<dbReference type="Gene3D" id="3.30.420.10">
    <property type="entry name" value="Ribonuclease H-like superfamily/Ribonuclease H"/>
    <property type="match status" value="1"/>
</dbReference>
<reference evidence="3" key="1">
    <citation type="submission" date="2024-03" db="EMBL/GenBank/DDBJ databases">
        <title>Deinococcus weizhi sp. nov., isolated from human skin.</title>
        <authorList>
            <person name="Wei Z."/>
            <person name="Tian F."/>
            <person name="Yang C."/>
            <person name="Xin L.T."/>
            <person name="Wen Z.J."/>
            <person name="Lan K.C."/>
            <person name="Yu L."/>
            <person name="Zhe W."/>
            <person name="Dan F.D."/>
            <person name="Jun W."/>
            <person name="Rui Z."/>
            <person name="Yong X.J."/>
            <person name="Ting Y."/>
            <person name="Wei X."/>
            <person name="Xu Z.G."/>
            <person name="Xin Z."/>
            <person name="Dong F.G."/>
            <person name="Ni X.M."/>
            <person name="Zheng M.G."/>
            <person name="Chun Y."/>
            <person name="Qian W.X."/>
        </authorList>
    </citation>
    <scope>NUCLEOTIDE SEQUENCE</scope>
    <source>
        <strain evidence="3">VB142</strain>
    </source>
</reference>
<dbReference type="InterPro" id="IPR036397">
    <property type="entry name" value="RNaseH_sf"/>
</dbReference>
<protein>
    <submittedName>
        <fullName evidence="3">IS630 family transposase</fullName>
    </submittedName>
</protein>
<evidence type="ECO:0000259" key="1">
    <source>
        <dbReference type="Pfam" id="PF13358"/>
    </source>
</evidence>
<accession>A0AAU6Q6S3</accession>
<evidence type="ECO:0000313" key="2">
    <source>
        <dbReference type="EMBL" id="WYF43893.1"/>
    </source>
</evidence>
<dbReference type="Pfam" id="PF13358">
    <property type="entry name" value="DDE_3"/>
    <property type="match status" value="1"/>
</dbReference>
<proteinExistence type="predicted"/>
<dbReference type="InterPro" id="IPR047655">
    <property type="entry name" value="Transpos_IS630-like"/>
</dbReference>
<dbReference type="NCBIfam" id="NF033545">
    <property type="entry name" value="transpos_IS630"/>
    <property type="match status" value="1"/>
</dbReference>
<evidence type="ECO:0000313" key="3">
    <source>
        <dbReference type="EMBL" id="WYF46229.1"/>
    </source>
</evidence>
<gene>
    <name evidence="2" type="ORF">WDJ50_10775</name>
    <name evidence="3" type="ORF">WDJ50_17600</name>
</gene>
<dbReference type="GO" id="GO:0003676">
    <property type="term" value="F:nucleic acid binding"/>
    <property type="evidence" value="ECO:0007669"/>
    <property type="project" value="InterPro"/>
</dbReference>
<sequence length="200" mass="22375">MEQLRHAELLHPKVSLWALDEHRLGLKPILRPIWAPTGQPLTATVHPRYEWLYIYAFVNPESGESRFYLVPVLNKDAYQAVMAAFAQSVGAGPEHHVLVVEDGGGFHVPALQGHPVGIQTVTLPPYSPELQPVERLWKLTDATLANQCFESLDDLQTSSARGLETSKEEGEIVSSNLAAHMSADRAERVELWKHQMKRTV</sequence>
<dbReference type="InterPro" id="IPR038717">
    <property type="entry name" value="Tc1-like_DDE_dom"/>
</dbReference>
<name>A0AAU6Q6S3_9DEIO</name>